<dbReference type="OrthoDB" id="6766427at2759"/>
<feature type="region of interest" description="Disordered" evidence="1">
    <location>
        <begin position="303"/>
        <end position="379"/>
    </location>
</feature>
<dbReference type="EMBL" id="QDEB01056444">
    <property type="protein sequence ID" value="RZC37026.1"/>
    <property type="molecule type" value="Genomic_DNA"/>
</dbReference>
<proteinExistence type="predicted"/>
<dbReference type="Proteomes" id="UP000292052">
    <property type="component" value="Unassembled WGS sequence"/>
</dbReference>
<keyword evidence="2" id="KW-0808">Transferase</keyword>
<name>A0A482VWD2_ASBVE</name>
<feature type="compositionally biased region" description="Polar residues" evidence="1">
    <location>
        <begin position="344"/>
        <end position="354"/>
    </location>
</feature>
<feature type="compositionally biased region" description="Basic and acidic residues" evidence="1">
    <location>
        <begin position="355"/>
        <end position="379"/>
    </location>
</feature>
<feature type="non-terminal residue" evidence="2">
    <location>
        <position position="651"/>
    </location>
</feature>
<comment type="caution">
    <text evidence="2">The sequence shown here is derived from an EMBL/GenBank/DDBJ whole genome shotgun (WGS) entry which is preliminary data.</text>
</comment>
<feature type="compositionally biased region" description="Basic and acidic residues" evidence="1">
    <location>
        <begin position="404"/>
        <end position="413"/>
    </location>
</feature>
<evidence type="ECO:0000313" key="3">
    <source>
        <dbReference type="Proteomes" id="UP000292052"/>
    </source>
</evidence>
<dbReference type="GO" id="GO:0016301">
    <property type="term" value="F:kinase activity"/>
    <property type="evidence" value="ECO:0007669"/>
    <property type="project" value="UniProtKB-KW"/>
</dbReference>
<feature type="compositionally biased region" description="Polar residues" evidence="1">
    <location>
        <begin position="484"/>
        <end position="494"/>
    </location>
</feature>
<gene>
    <name evidence="2" type="ORF">BDFB_007061</name>
</gene>
<evidence type="ECO:0000256" key="1">
    <source>
        <dbReference type="SAM" id="MobiDB-lite"/>
    </source>
</evidence>
<feature type="compositionally biased region" description="Basic and acidic residues" evidence="1">
    <location>
        <begin position="323"/>
        <end position="338"/>
    </location>
</feature>
<feature type="region of interest" description="Disordered" evidence="1">
    <location>
        <begin position="248"/>
        <end position="274"/>
    </location>
</feature>
<keyword evidence="2" id="KW-0418">Kinase</keyword>
<feature type="region of interest" description="Disordered" evidence="1">
    <location>
        <begin position="462"/>
        <end position="509"/>
    </location>
</feature>
<feature type="region of interest" description="Disordered" evidence="1">
    <location>
        <begin position="404"/>
        <end position="438"/>
    </location>
</feature>
<sequence>NLTLAKPVGDDKSFNEDKLRCIDSNEGSDYERNNPNSFSDFYRPRSKFAGLEIYPNRPFDYDKKRSLYDEINDVTSSSLQKRQVGVVYKDDKPIGILQPYQRSYRFIPVKEDNQYGLDISQGQDASYNIPSVTGMDKREINGMSMDPAQYLDASYPSILTNFKIVNKLDKKRNYDALTDENVRDLKATIRRLRSSNPHNTEQIEEELRNILDEMGLIDDEEIHAEKREITEDQKDGEDEPLIDEVKSMKDRNKRGETYNINDNGDSSSKLGVTNEQNLLSTDQKKGEIKSDINPALINKREFSEESTEINRRKRQKQEIATGIDKENSQLVENLKDSGDLMVSGNKSPLASRSEITVRDTDSKESEQKSLEDNNSDYEKRVERQIQNKINSLKEEVKREIEALKKKQNEDDTQRKKRQITENLPDEETDELNPTMNIDGDLKPLIRKRRDAITGLTTDVTKFNSRRKRETNISFSNRKKRSERPTNLHSNQNNYKAREEENDEGGELLGGDDFDEKVILKRQIFNPNQQYAEVNNEDTSLNDPLFFTRSKRSHILPNLDFYSNYLYNNHFYKGNSEKSKRQNVDLNENFGEKIRSNRFSPLRSMRLSPRFRRRINEDQLMANRPQQLSDMSDLDLFGALPKSYDGELSRYK</sequence>
<accession>A0A482VWD2</accession>
<protein>
    <submittedName>
        <fullName evidence="2">Serine/threonine-protein kinase pakA-like</fullName>
    </submittedName>
</protein>
<organism evidence="2 3">
    <name type="scientific">Asbolus verrucosus</name>
    <name type="common">Desert ironclad beetle</name>
    <dbReference type="NCBI Taxonomy" id="1661398"/>
    <lineage>
        <taxon>Eukaryota</taxon>
        <taxon>Metazoa</taxon>
        <taxon>Ecdysozoa</taxon>
        <taxon>Arthropoda</taxon>
        <taxon>Hexapoda</taxon>
        <taxon>Insecta</taxon>
        <taxon>Pterygota</taxon>
        <taxon>Neoptera</taxon>
        <taxon>Endopterygota</taxon>
        <taxon>Coleoptera</taxon>
        <taxon>Polyphaga</taxon>
        <taxon>Cucujiformia</taxon>
        <taxon>Tenebrionidae</taxon>
        <taxon>Pimeliinae</taxon>
        <taxon>Asbolus</taxon>
    </lineage>
</organism>
<evidence type="ECO:0000313" key="2">
    <source>
        <dbReference type="EMBL" id="RZC37026.1"/>
    </source>
</evidence>
<feature type="compositionally biased region" description="Acidic residues" evidence="1">
    <location>
        <begin position="499"/>
        <end position="509"/>
    </location>
</feature>
<dbReference type="AlphaFoldDB" id="A0A482VWD2"/>
<feature type="compositionally biased region" description="Polar residues" evidence="1">
    <location>
        <begin position="258"/>
        <end position="274"/>
    </location>
</feature>
<keyword evidence="3" id="KW-1185">Reference proteome</keyword>
<reference evidence="2 3" key="1">
    <citation type="submission" date="2017-03" db="EMBL/GenBank/DDBJ databases">
        <title>Genome of the blue death feigning beetle - Asbolus verrucosus.</title>
        <authorList>
            <person name="Rider S.D."/>
        </authorList>
    </citation>
    <scope>NUCLEOTIDE SEQUENCE [LARGE SCALE GENOMIC DNA]</scope>
    <source>
        <strain evidence="2">Butters</strain>
        <tissue evidence="2">Head and leg muscle</tissue>
    </source>
</reference>
<feature type="non-terminal residue" evidence="2">
    <location>
        <position position="1"/>
    </location>
</feature>